<keyword evidence="1" id="KW-0812">Transmembrane</keyword>
<protein>
    <submittedName>
        <fullName evidence="2">Uncharacterized protein</fullName>
    </submittedName>
</protein>
<evidence type="ECO:0000313" key="2">
    <source>
        <dbReference type="EMBL" id="QJA51216.1"/>
    </source>
</evidence>
<feature type="transmembrane region" description="Helical" evidence="1">
    <location>
        <begin position="44"/>
        <end position="66"/>
    </location>
</feature>
<name>A0A6H1ZTG0_9ZZZZ</name>
<proteinExistence type="predicted"/>
<keyword evidence="1" id="KW-1133">Transmembrane helix</keyword>
<evidence type="ECO:0000256" key="1">
    <source>
        <dbReference type="SAM" id="Phobius"/>
    </source>
</evidence>
<keyword evidence="1" id="KW-0472">Membrane</keyword>
<reference evidence="2" key="1">
    <citation type="submission" date="2020-03" db="EMBL/GenBank/DDBJ databases">
        <title>The deep terrestrial virosphere.</title>
        <authorList>
            <person name="Holmfeldt K."/>
            <person name="Nilsson E."/>
            <person name="Simone D."/>
            <person name="Lopez-Fernandez M."/>
            <person name="Wu X."/>
            <person name="de Brujin I."/>
            <person name="Lundin D."/>
            <person name="Andersson A."/>
            <person name="Bertilsson S."/>
            <person name="Dopson M."/>
        </authorList>
    </citation>
    <scope>NUCLEOTIDE SEQUENCE</scope>
    <source>
        <strain evidence="2">TM448A02025</strain>
    </source>
</reference>
<dbReference type="EMBL" id="MT144246">
    <property type="protein sequence ID" value="QJA51216.1"/>
    <property type="molecule type" value="Genomic_DNA"/>
</dbReference>
<sequence length="67" mass="8036">MSLKWGNKERWIIEPKLKWSSKFSEKELKYFTKKIPVAERTDDAIVWFILAMVSLCGIGYWVWVVVR</sequence>
<dbReference type="AlphaFoldDB" id="A0A6H1ZTG0"/>
<accession>A0A6H1ZTG0</accession>
<organism evidence="2">
    <name type="scientific">viral metagenome</name>
    <dbReference type="NCBI Taxonomy" id="1070528"/>
    <lineage>
        <taxon>unclassified sequences</taxon>
        <taxon>metagenomes</taxon>
        <taxon>organismal metagenomes</taxon>
    </lineage>
</organism>
<gene>
    <name evidence="2" type="ORF">TM448A02025_0003</name>
</gene>